<keyword evidence="4" id="KW-1185">Reference proteome</keyword>
<organism evidence="3 4">
    <name type="scientific">Pigmentiphaga kullae</name>
    <dbReference type="NCBI Taxonomy" id="151784"/>
    <lineage>
        <taxon>Bacteria</taxon>
        <taxon>Pseudomonadati</taxon>
        <taxon>Pseudomonadota</taxon>
        <taxon>Betaproteobacteria</taxon>
        <taxon>Burkholderiales</taxon>
        <taxon>Alcaligenaceae</taxon>
        <taxon>Pigmentiphaga</taxon>
    </lineage>
</organism>
<dbReference type="PANTHER" id="PTHR38690:SF1">
    <property type="entry name" value="PROTEASE"/>
    <property type="match status" value="1"/>
</dbReference>
<reference evidence="3 4" key="1">
    <citation type="submission" date="2019-02" db="EMBL/GenBank/DDBJ databases">
        <title>Genomic Encyclopedia of Type Strains, Phase IV (KMG-IV): sequencing the most valuable type-strain genomes for metagenomic binning, comparative biology and taxonomic classification.</title>
        <authorList>
            <person name="Goeker M."/>
        </authorList>
    </citation>
    <scope>NUCLEOTIDE SEQUENCE [LARGE SCALE GENOMIC DNA]</scope>
    <source>
        <strain evidence="3 4">K24</strain>
    </source>
</reference>
<comment type="caution">
    <text evidence="3">The sequence shown here is derived from an EMBL/GenBank/DDBJ whole genome shotgun (WGS) entry which is preliminary data.</text>
</comment>
<dbReference type="RefSeq" id="WP_165404547.1">
    <property type="nucleotide sequence ID" value="NZ_SGXC01000001.1"/>
</dbReference>
<keyword evidence="1" id="KW-1133">Transmembrane helix</keyword>
<accession>A0A4Q7NMS9</accession>
<dbReference type="EMBL" id="SGXC01000001">
    <property type="protein sequence ID" value="RZS86288.1"/>
    <property type="molecule type" value="Genomic_DNA"/>
</dbReference>
<dbReference type="Pfam" id="PF13116">
    <property type="entry name" value="YhdP"/>
    <property type="match status" value="1"/>
</dbReference>
<sequence>MHIDLAYLYRLVVRPLVWVILAAYFLFAVALVVVRYAVLPAIDDYRPGIERMVGRAIGASVTIGRIDAEWLGLHPSFELSSVQVSDASGQPGLSLPRVSAILSWRSLLVLEPRLLRLQLDAPELDARRDAQGRYWVAGWEVDPQARGGSREGLDWLLAQREVVVRGARLRWNDALREAPPLEIGNVAFVMHNSGRHHRAALRAEPPAALGAMLDVRADFTHGWFTLDAADPQQWRGSLYAALDRVDLAGWRPWLDLPGEASRGTGTLRTWVDYDRGHVRAGTAQLALRDLSVRLGPELPPLDVASLAGRAELAPVAGGGYKLDLAGLDATTADGLALHPQRLAATWTPGRQGTPPATQIEADGFDLATGLHLADRLPLPGTAREKLAELRPEGRIEALRLGWQGAPTQPESVSGRATFSGLSIAAAPEPAVNDGNHPQRPGFANLRGSIEVDAQGGRIDVQARDAVLRFPGVFAEPDLPMDVFNARAAARKGTDGAWTVDVEHLDFSRRGVEGSFSGSWSSHGRSPAGTLDLRGTLARADVREVYRYIPIVVGADVRTWLQHALVSGQAENVAVRVRGDLDTFPYGTDKSGEFRVAGKVRGVTLDYLPEPLAEGDFWPRLEDLVGDLVFDRVSMGVDVRSGRVRVDRSTTVAMGRTRASIANLEHGPLLEIDGETRGAAPAFLAFVKRSPVGRMIGGALDDASASGNFVVPLSLRIPLDHHEADPAQAEVQVKGEVRLSGNDFALAPAVPPFSRLTGTVAFDQHGIALRNVAGTALDGPLRLSGGPQPDGTDLLRAEGTASAAALDFWWKAPGMARLSGRTAYKASVRIPPGKMPTVLVESDLVGLAADLPAPLGKTAQEARPSRLEWSGTAATAEKPRMDWFAGSVGPAVNLHVERDYAADGAVAATRGAIGVNRAATISGAGLSVSASLPEVDVDSLRKVAAEFEPPRDAAAESGQGGGAGVPLNRVSLSTPVLRVHGRQLDKVALFAVRQETGGNANWRADVESAQLAGRLSWAETRGGDGPNRLSARLSRLVVDSETEDADRGGALDESAADDQDVPEIDLVAEHFELFGKALGRLEVLAQSSDRGREWRLRRLNVKNPDAELDGSGVWKLEAGARPGGRRAMSLDAVLKLADTGKFLERMGVHGTMAGGSGSMSAQVSWRGLPYTLDLASLSGKVELSLDKGQFLKAEPGIAKLLGVLSLQSLPRRVTLDFRDIFSEGFAYDTIRAHASIADGVAHTDDFKMNGVNATVVIAGDADLARETQRLQVVVVPKLDAGAASLLYGLAVNPAVGLGVFLTQLLLKDPLSKVLAYQYEVTGTWTDPQVAKVGSAKVDAAGKEAAPPVAEPAAPPP</sequence>
<proteinExistence type="predicted"/>
<dbReference type="InterPro" id="IPR025263">
    <property type="entry name" value="YhdP_central"/>
</dbReference>
<dbReference type="Proteomes" id="UP000292445">
    <property type="component" value="Unassembled WGS sequence"/>
</dbReference>
<protein>
    <submittedName>
        <fullName evidence="3">Uncharacterized protein (TIGR02099 family)</fullName>
    </submittedName>
</protein>
<name>A0A4Q7NMS9_9BURK</name>
<evidence type="ECO:0000256" key="1">
    <source>
        <dbReference type="SAM" id="Phobius"/>
    </source>
</evidence>
<keyword evidence="1" id="KW-0812">Transmembrane</keyword>
<keyword evidence="1" id="KW-0472">Membrane</keyword>
<gene>
    <name evidence="3" type="ORF">EV675_2328</name>
</gene>
<evidence type="ECO:0000313" key="3">
    <source>
        <dbReference type="EMBL" id="RZS86288.1"/>
    </source>
</evidence>
<dbReference type="PANTHER" id="PTHR38690">
    <property type="entry name" value="PROTEASE-RELATED"/>
    <property type="match status" value="1"/>
</dbReference>
<feature type="transmembrane region" description="Helical" evidence="1">
    <location>
        <begin position="12"/>
        <end position="38"/>
    </location>
</feature>
<evidence type="ECO:0000313" key="4">
    <source>
        <dbReference type="Proteomes" id="UP000292445"/>
    </source>
</evidence>
<evidence type="ECO:0000259" key="2">
    <source>
        <dbReference type="Pfam" id="PF13116"/>
    </source>
</evidence>
<dbReference type="InterPro" id="IPR011836">
    <property type="entry name" value="YhdP"/>
</dbReference>
<feature type="domain" description="YhdP central" evidence="2">
    <location>
        <begin position="8"/>
        <end position="1328"/>
    </location>
</feature>
<dbReference type="NCBIfam" id="TIGR02099">
    <property type="entry name" value="YhdP family protein"/>
    <property type="match status" value="1"/>
</dbReference>